<feature type="region of interest" description="Disordered" evidence="1">
    <location>
        <begin position="1"/>
        <end position="75"/>
    </location>
</feature>
<dbReference type="OrthoDB" id="2554764at2759"/>
<dbReference type="EMBL" id="CM003140">
    <property type="protein sequence ID" value="KIS72257.1"/>
    <property type="molecule type" value="Genomic_DNA"/>
</dbReference>
<name>A0A0D1CH15_MYCMD</name>
<evidence type="ECO:0000313" key="3">
    <source>
        <dbReference type="Proteomes" id="UP000000561"/>
    </source>
</evidence>
<evidence type="ECO:0000313" key="2">
    <source>
        <dbReference type="EMBL" id="KIS72257.1"/>
    </source>
</evidence>
<organism evidence="2 3">
    <name type="scientific">Mycosarcoma maydis</name>
    <name type="common">Corn smut fungus</name>
    <name type="synonym">Ustilago maydis</name>
    <dbReference type="NCBI Taxonomy" id="5270"/>
    <lineage>
        <taxon>Eukaryota</taxon>
        <taxon>Fungi</taxon>
        <taxon>Dikarya</taxon>
        <taxon>Basidiomycota</taxon>
        <taxon>Ustilaginomycotina</taxon>
        <taxon>Ustilaginomycetes</taxon>
        <taxon>Ustilaginales</taxon>
        <taxon>Ustilaginaceae</taxon>
        <taxon>Mycosarcoma</taxon>
    </lineage>
</organism>
<evidence type="ECO:0000256" key="1">
    <source>
        <dbReference type="SAM" id="MobiDB-lite"/>
    </source>
</evidence>
<reference evidence="2 3" key="1">
    <citation type="journal article" date="2006" name="Nature">
        <title>Insights from the genome of the biotrophic fungal plant pathogen Ustilago maydis.</title>
        <authorList>
            <person name="Kamper J."/>
            <person name="Kahmann R."/>
            <person name="Bolker M."/>
            <person name="Ma L.J."/>
            <person name="Brefort T."/>
            <person name="Saville B.J."/>
            <person name="Banuett F."/>
            <person name="Kronstad J.W."/>
            <person name="Gold S.E."/>
            <person name="Muller O."/>
            <person name="Perlin M.H."/>
            <person name="Wosten H.A."/>
            <person name="de Vries R."/>
            <person name="Ruiz-Herrera J."/>
            <person name="Reynaga-Pena C.G."/>
            <person name="Snetselaar K."/>
            <person name="McCann M."/>
            <person name="Perez-Martin J."/>
            <person name="Feldbrugge M."/>
            <person name="Basse C.W."/>
            <person name="Steinberg G."/>
            <person name="Ibeas J.I."/>
            <person name="Holloman W."/>
            <person name="Guzman P."/>
            <person name="Farman M."/>
            <person name="Stajich J.E."/>
            <person name="Sentandreu R."/>
            <person name="Gonzalez-Prieto J.M."/>
            <person name="Kennell J.C."/>
            <person name="Molina L."/>
            <person name="Schirawski J."/>
            <person name="Mendoza-Mendoza A."/>
            <person name="Greilinger D."/>
            <person name="Munch K."/>
            <person name="Rossel N."/>
            <person name="Scherer M."/>
            <person name="Vranes M."/>
            <person name="Ladendorf O."/>
            <person name="Vincon V."/>
            <person name="Fuchs U."/>
            <person name="Sandrock B."/>
            <person name="Meng S."/>
            <person name="Ho E.C."/>
            <person name="Cahill M.J."/>
            <person name="Boyce K.J."/>
            <person name="Klose J."/>
            <person name="Klosterman S.J."/>
            <person name="Deelstra H.J."/>
            <person name="Ortiz-Castellanos L."/>
            <person name="Li W."/>
            <person name="Sanchez-Alonso P."/>
            <person name="Schreier P.H."/>
            <person name="Hauser-Hahn I."/>
            <person name="Vaupel M."/>
            <person name="Koopmann E."/>
            <person name="Friedrich G."/>
            <person name="Voss H."/>
            <person name="Schluter T."/>
            <person name="Margolis J."/>
            <person name="Platt D."/>
            <person name="Swimmer C."/>
            <person name="Gnirke A."/>
            <person name="Chen F."/>
            <person name="Vysotskaia V."/>
            <person name="Mannhaupt G."/>
            <person name="Guldener U."/>
            <person name="Munsterkotter M."/>
            <person name="Haase D."/>
            <person name="Oesterheld M."/>
            <person name="Mewes H.W."/>
            <person name="Mauceli E.W."/>
            <person name="DeCaprio D."/>
            <person name="Wade C.M."/>
            <person name="Butler J."/>
            <person name="Young S."/>
            <person name="Jaffe D.B."/>
            <person name="Calvo S."/>
            <person name="Nusbaum C."/>
            <person name="Galagan J."/>
            <person name="Birren B.W."/>
        </authorList>
    </citation>
    <scope>NUCLEOTIDE SEQUENCE [LARGE SCALE GENOMIC DNA]</scope>
    <source>
        <strain evidence="3">DSM 14603 / FGSC 9021 / UM521</strain>
    </source>
</reference>
<dbReference type="Proteomes" id="UP000000561">
    <property type="component" value="Chromosome 1"/>
</dbReference>
<sequence length="75" mass="7878">MSSADTAVAKKAAGQLQQDRADLTGSHDQKSAGHTDFQHGKGIENAQKNTGAHGFSQVAGAKDDVKEKLSERKDA</sequence>
<feature type="compositionally biased region" description="Basic and acidic residues" evidence="1">
    <location>
        <begin position="19"/>
        <end position="42"/>
    </location>
</feature>
<feature type="compositionally biased region" description="Basic and acidic residues" evidence="1">
    <location>
        <begin position="61"/>
        <end position="75"/>
    </location>
</feature>
<dbReference type="InParanoid" id="A0A0D1CH15"/>
<dbReference type="KEGG" id="uma:UMAG_12346"/>
<accession>A0A0D1CH15</accession>
<dbReference type="AlphaFoldDB" id="A0A0D1CH15"/>
<dbReference type="RefSeq" id="XP_011386849.1">
    <property type="nucleotide sequence ID" value="XM_011388547.1"/>
</dbReference>
<proteinExistence type="predicted"/>
<dbReference type="VEuPathDB" id="FungiDB:UMAG_12346"/>
<gene>
    <name evidence="2" type="ORF">UMAG_12346</name>
</gene>
<dbReference type="GeneID" id="23568088"/>
<protein>
    <submittedName>
        <fullName evidence="2">Uncharacterized protein</fullName>
    </submittedName>
</protein>
<keyword evidence="3" id="KW-1185">Reference proteome</keyword>